<keyword evidence="1" id="KW-0472">Membrane</keyword>
<evidence type="ECO:0000313" key="5">
    <source>
        <dbReference type="Proteomes" id="UP000014157"/>
    </source>
</evidence>
<evidence type="ECO:0000313" key="4">
    <source>
        <dbReference type="Proteomes" id="UP000013781"/>
    </source>
</evidence>
<feature type="transmembrane region" description="Helical" evidence="1">
    <location>
        <begin position="12"/>
        <end position="33"/>
    </location>
</feature>
<dbReference type="AlphaFoldDB" id="R2RGX7"/>
<keyword evidence="5" id="KW-1185">Reference proteome</keyword>
<accession>R2RGX7</accession>
<dbReference type="EMBL" id="ASWB01000004">
    <property type="protein sequence ID" value="EOT65239.1"/>
    <property type="molecule type" value="Genomic_DNA"/>
</dbReference>
<gene>
    <name evidence="3" type="ORF">I586_02973</name>
    <name evidence="2" type="ORF">UAY_00238</name>
</gene>
<dbReference type="HOGENOM" id="CLU_192838_0_0_9"/>
<evidence type="ECO:0000313" key="2">
    <source>
        <dbReference type="EMBL" id="EOI06896.1"/>
    </source>
</evidence>
<sequence length="81" mass="9078">MKKVFLLSQVLFAINIIILIIIPAIFLILFNIFPNLDSSENGLGAYPLACFIWGIAGLMLTIPFAVVMAITYAIYKKYNNH</sequence>
<feature type="transmembrane region" description="Helical" evidence="1">
    <location>
        <begin position="45"/>
        <end position="75"/>
    </location>
</feature>
<reference evidence="2 4" key="1">
    <citation type="submission" date="2013-02" db="EMBL/GenBank/DDBJ databases">
        <title>The Genome Sequence of Enterococcus moraviensis BAA-383.</title>
        <authorList>
            <consortium name="The Broad Institute Genome Sequencing Platform"/>
            <consortium name="The Broad Institute Genome Sequencing Center for Infectious Disease"/>
            <person name="Earl A.M."/>
            <person name="Gilmore M.S."/>
            <person name="Lebreton F."/>
            <person name="Walker B."/>
            <person name="Young S.K."/>
            <person name="Zeng Q."/>
            <person name="Gargeya S."/>
            <person name="Fitzgerald M."/>
            <person name="Haas B."/>
            <person name="Abouelleil A."/>
            <person name="Alvarado L."/>
            <person name="Arachchi H.M."/>
            <person name="Berlin A.M."/>
            <person name="Chapman S.B."/>
            <person name="Dewar J."/>
            <person name="Goldberg J."/>
            <person name="Griggs A."/>
            <person name="Gujja S."/>
            <person name="Hansen M."/>
            <person name="Howarth C."/>
            <person name="Imamovic A."/>
            <person name="Larimer J."/>
            <person name="McCowan C."/>
            <person name="Murphy C."/>
            <person name="Neiman D."/>
            <person name="Pearson M."/>
            <person name="Priest M."/>
            <person name="Roberts A."/>
            <person name="Saif S."/>
            <person name="Shea T."/>
            <person name="Sisk P."/>
            <person name="Sykes S."/>
            <person name="Wortman J."/>
            <person name="Nusbaum C."/>
            <person name="Birren B."/>
        </authorList>
    </citation>
    <scope>NUCLEOTIDE SEQUENCE [LARGE SCALE GENOMIC DNA]</scope>
    <source>
        <strain evidence="2 4">ATCC BAA-383</strain>
    </source>
</reference>
<dbReference type="Proteomes" id="UP000013781">
    <property type="component" value="Unassembled WGS sequence"/>
</dbReference>
<name>R2RGX7_9ENTE</name>
<dbReference type="RefSeq" id="WP_010763661.1">
    <property type="nucleotide sequence ID" value="NZ_ASWB01000004.1"/>
</dbReference>
<keyword evidence="1" id="KW-0812">Transmembrane</keyword>
<keyword evidence="1" id="KW-1133">Transmembrane helix</keyword>
<protein>
    <submittedName>
        <fullName evidence="2">Uncharacterized protein</fullName>
    </submittedName>
</protein>
<evidence type="ECO:0000256" key="1">
    <source>
        <dbReference type="SAM" id="Phobius"/>
    </source>
</evidence>
<dbReference type="EMBL" id="AJAS01000002">
    <property type="protein sequence ID" value="EOI06896.1"/>
    <property type="molecule type" value="Genomic_DNA"/>
</dbReference>
<evidence type="ECO:0000313" key="3">
    <source>
        <dbReference type="EMBL" id="EOT65239.1"/>
    </source>
</evidence>
<dbReference type="Proteomes" id="UP000014157">
    <property type="component" value="Unassembled WGS sequence"/>
</dbReference>
<proteinExistence type="predicted"/>
<organism evidence="2 4">
    <name type="scientific">Enterococcus moraviensis ATCC BAA-383</name>
    <dbReference type="NCBI Taxonomy" id="1158609"/>
    <lineage>
        <taxon>Bacteria</taxon>
        <taxon>Bacillati</taxon>
        <taxon>Bacillota</taxon>
        <taxon>Bacilli</taxon>
        <taxon>Lactobacillales</taxon>
        <taxon>Enterococcaceae</taxon>
        <taxon>Enterococcus</taxon>
    </lineage>
</organism>
<reference evidence="3 5" key="2">
    <citation type="submission" date="2013-03" db="EMBL/GenBank/DDBJ databases">
        <title>The Genome Sequence of Enterococcus moraviensis BAA-383 (PacBio/Illumina hybrid assembly).</title>
        <authorList>
            <consortium name="The Broad Institute Genomics Platform"/>
            <consortium name="The Broad Institute Genome Sequencing Center for Infectious Disease"/>
            <person name="Earl A."/>
            <person name="Russ C."/>
            <person name="Gilmore M."/>
            <person name="Surin D."/>
            <person name="Walker B."/>
            <person name="Young S."/>
            <person name="Zeng Q."/>
            <person name="Gargeya S."/>
            <person name="Fitzgerald M."/>
            <person name="Haas B."/>
            <person name="Abouelleil A."/>
            <person name="Allen A.W."/>
            <person name="Alvarado L."/>
            <person name="Arachchi H.M."/>
            <person name="Berlin A.M."/>
            <person name="Chapman S.B."/>
            <person name="Gainer-Dewar J."/>
            <person name="Goldberg J."/>
            <person name="Griggs A."/>
            <person name="Gujja S."/>
            <person name="Hansen M."/>
            <person name="Howarth C."/>
            <person name="Imamovic A."/>
            <person name="Ireland A."/>
            <person name="Larimer J."/>
            <person name="McCowan C."/>
            <person name="Murphy C."/>
            <person name="Pearson M."/>
            <person name="Poon T.W."/>
            <person name="Priest M."/>
            <person name="Roberts A."/>
            <person name="Saif S."/>
            <person name="Shea T."/>
            <person name="Sisk P."/>
            <person name="Sykes S."/>
            <person name="Wortman J."/>
            <person name="Nusbaum C."/>
            <person name="Birren B."/>
        </authorList>
    </citation>
    <scope>NUCLEOTIDE SEQUENCE [LARGE SCALE GENOMIC DNA]</scope>
    <source>
        <strain evidence="3 5">ATCC BAA-383</strain>
    </source>
</reference>
<comment type="caution">
    <text evidence="2">The sequence shown here is derived from an EMBL/GenBank/DDBJ whole genome shotgun (WGS) entry which is preliminary data.</text>
</comment>